<sequence length="401" mass="45580">MFSFANPFKALAKQSFGQYTDKHGKGVALQAKRRIGPGELIHAEEPLLEWPAILTDVLSKDFLLSSNRERNLQNGAKTLASLLATKKISKEVIKELKLLHGEPPIDDYRENSPSDSDSTSSLRSNEERNERVQELLPKLSRNAFTHVELKEGVEYGVTRVFKELSRANHSCRPNAVVEWDPVLLKGTLYALSEIQTAQDIEVDYLGNTKDTLQAGAERRKILLEQYGFVCTCPACGPAKGRIEEDDNRRIQAGHLLKKIQFDPIAEIRSLKQLTVTFDEDIEKQQTRLTEYIGLLVKLMLFDGKLKDAYETRAKYRVLSWKVSTVKEENPTVKRLKGCAQRPPCDYLCLAVEDYANAQRLSHRIHGTKHPESLRITQLHAELSHELDKHNSPWVPEWNVTS</sequence>
<dbReference type="PANTHER" id="PTHR47332:SF4">
    <property type="entry name" value="SET DOMAIN-CONTAINING PROTEIN 5"/>
    <property type="match status" value="1"/>
</dbReference>
<dbReference type="Gene3D" id="2.170.270.10">
    <property type="entry name" value="SET domain"/>
    <property type="match status" value="1"/>
</dbReference>
<gene>
    <name evidence="2" type="ORF">LTR97_010527</name>
</gene>
<protein>
    <recommendedName>
        <fullName evidence="4">SET domain-containing protein</fullName>
    </recommendedName>
</protein>
<name>A0AAN7VYF2_9PEZI</name>
<dbReference type="PANTHER" id="PTHR47332">
    <property type="entry name" value="SET DOMAIN-CONTAINING PROTEIN 5"/>
    <property type="match status" value="1"/>
</dbReference>
<dbReference type="AlphaFoldDB" id="A0AAN7VYF2"/>
<organism evidence="2 3">
    <name type="scientific">Elasticomyces elasticus</name>
    <dbReference type="NCBI Taxonomy" id="574655"/>
    <lineage>
        <taxon>Eukaryota</taxon>
        <taxon>Fungi</taxon>
        <taxon>Dikarya</taxon>
        <taxon>Ascomycota</taxon>
        <taxon>Pezizomycotina</taxon>
        <taxon>Dothideomycetes</taxon>
        <taxon>Dothideomycetidae</taxon>
        <taxon>Mycosphaerellales</taxon>
        <taxon>Teratosphaeriaceae</taxon>
        <taxon>Elasticomyces</taxon>
    </lineage>
</organism>
<comment type="caution">
    <text evidence="2">The sequence shown here is derived from an EMBL/GenBank/DDBJ whole genome shotgun (WGS) entry which is preliminary data.</text>
</comment>
<dbReference type="SUPFAM" id="SSF82199">
    <property type="entry name" value="SET domain"/>
    <property type="match status" value="1"/>
</dbReference>
<dbReference type="Proteomes" id="UP001310594">
    <property type="component" value="Unassembled WGS sequence"/>
</dbReference>
<evidence type="ECO:0000313" key="2">
    <source>
        <dbReference type="EMBL" id="KAK5693051.1"/>
    </source>
</evidence>
<evidence type="ECO:0000256" key="1">
    <source>
        <dbReference type="SAM" id="MobiDB-lite"/>
    </source>
</evidence>
<dbReference type="InterPro" id="IPR053185">
    <property type="entry name" value="SET_domain_protein"/>
</dbReference>
<dbReference type="EMBL" id="JAVRQU010000018">
    <property type="protein sequence ID" value="KAK5693051.1"/>
    <property type="molecule type" value="Genomic_DNA"/>
</dbReference>
<evidence type="ECO:0008006" key="4">
    <source>
        <dbReference type="Google" id="ProtNLM"/>
    </source>
</evidence>
<feature type="region of interest" description="Disordered" evidence="1">
    <location>
        <begin position="104"/>
        <end position="132"/>
    </location>
</feature>
<evidence type="ECO:0000313" key="3">
    <source>
        <dbReference type="Proteomes" id="UP001310594"/>
    </source>
</evidence>
<accession>A0AAN7VYF2</accession>
<feature type="compositionally biased region" description="Low complexity" evidence="1">
    <location>
        <begin position="113"/>
        <end position="123"/>
    </location>
</feature>
<proteinExistence type="predicted"/>
<reference evidence="2" key="1">
    <citation type="submission" date="2023-08" db="EMBL/GenBank/DDBJ databases">
        <title>Black Yeasts Isolated from many extreme environments.</title>
        <authorList>
            <person name="Coleine C."/>
            <person name="Stajich J.E."/>
            <person name="Selbmann L."/>
        </authorList>
    </citation>
    <scope>NUCLEOTIDE SEQUENCE</scope>
    <source>
        <strain evidence="2">CCFEE 5810</strain>
    </source>
</reference>
<dbReference type="InterPro" id="IPR046341">
    <property type="entry name" value="SET_dom_sf"/>
</dbReference>
<dbReference type="CDD" id="cd20071">
    <property type="entry name" value="SET_SMYD"/>
    <property type="match status" value="1"/>
</dbReference>